<dbReference type="KEGG" id="bgp:BGL_1c22910"/>
<keyword evidence="3" id="KW-1185">Reference proteome</keyword>
<dbReference type="AlphaFoldDB" id="A0A0B6S0E7"/>
<reference evidence="2 3" key="2">
    <citation type="journal article" date="2016" name="Appl. Microbiol. Biotechnol.">
        <title>Mutations improving production and secretion of extracellular lipase by Burkholderia glumae PG1.</title>
        <authorList>
            <person name="Knapp A."/>
            <person name="Voget S."/>
            <person name="Gao R."/>
            <person name="Zaburannyi N."/>
            <person name="Krysciak D."/>
            <person name="Breuer M."/>
            <person name="Hauer B."/>
            <person name="Streit W.R."/>
            <person name="Muller R."/>
            <person name="Daniel R."/>
            <person name="Jaeger K.E."/>
        </authorList>
    </citation>
    <scope>NUCLEOTIDE SEQUENCE [LARGE SCALE GENOMIC DNA]</scope>
    <source>
        <strain evidence="2 3">PG1</strain>
    </source>
</reference>
<name>A0A0B6S0E7_BURPL</name>
<evidence type="ECO:0000256" key="1">
    <source>
        <dbReference type="SAM" id="MobiDB-lite"/>
    </source>
</evidence>
<dbReference type="EMBL" id="CP002580">
    <property type="protein sequence ID" value="AJK46795.1"/>
    <property type="molecule type" value="Genomic_DNA"/>
</dbReference>
<evidence type="ECO:0000313" key="2">
    <source>
        <dbReference type="EMBL" id="AJK46795.1"/>
    </source>
</evidence>
<dbReference type="HOGENOM" id="CLU_2551746_0_0_4"/>
<feature type="region of interest" description="Disordered" evidence="1">
    <location>
        <begin position="1"/>
        <end position="22"/>
    </location>
</feature>
<evidence type="ECO:0000313" key="3">
    <source>
        <dbReference type="Proteomes" id="UP000031838"/>
    </source>
</evidence>
<organism evidence="2 3">
    <name type="scientific">Burkholderia plantarii</name>
    <dbReference type="NCBI Taxonomy" id="41899"/>
    <lineage>
        <taxon>Bacteria</taxon>
        <taxon>Pseudomonadati</taxon>
        <taxon>Pseudomonadota</taxon>
        <taxon>Betaproteobacteria</taxon>
        <taxon>Burkholderiales</taxon>
        <taxon>Burkholderiaceae</taxon>
        <taxon>Burkholderia</taxon>
    </lineage>
</organism>
<gene>
    <name evidence="2" type="ORF">BGL_1c22910</name>
</gene>
<sequence>MYSSRGLAHSDEMSRNRAQGHGPHLRVAGHFAAGMDLCAEMFANRRVLRDAQGGAVDGPPAQSLEGATRGVLLAPGPRGSSE</sequence>
<protein>
    <submittedName>
        <fullName evidence="2">Uncharacterized protein</fullName>
    </submittedName>
</protein>
<reference evidence="3" key="1">
    <citation type="submission" date="2011-03" db="EMBL/GenBank/DDBJ databases">
        <authorList>
            <person name="Voget S."/>
            <person name="Streit W.R."/>
            <person name="Jaeger K.E."/>
            <person name="Daniel R."/>
        </authorList>
    </citation>
    <scope>NUCLEOTIDE SEQUENCE [LARGE SCALE GENOMIC DNA]</scope>
    <source>
        <strain evidence="3">PG1</strain>
    </source>
</reference>
<accession>A0A0B6S0E7</accession>
<feature type="region of interest" description="Disordered" evidence="1">
    <location>
        <begin position="52"/>
        <end position="82"/>
    </location>
</feature>
<proteinExistence type="predicted"/>
<dbReference type="Proteomes" id="UP000031838">
    <property type="component" value="Chromosome 1"/>
</dbReference>